<dbReference type="SMART" id="SM00698">
    <property type="entry name" value="MORN"/>
    <property type="match status" value="4"/>
</dbReference>
<dbReference type="Gene3D" id="2.20.110.10">
    <property type="entry name" value="Histone H3 K4-specific methyltransferase SET7/9 N-terminal domain"/>
    <property type="match status" value="1"/>
</dbReference>
<evidence type="ECO:0000313" key="3">
    <source>
        <dbReference type="EMBL" id="CDJ61173.1"/>
    </source>
</evidence>
<dbReference type="InterPro" id="IPR003409">
    <property type="entry name" value="MORN"/>
</dbReference>
<evidence type="ECO:0000313" key="4">
    <source>
        <dbReference type="Proteomes" id="UP000030763"/>
    </source>
</evidence>
<feature type="region of interest" description="Disordered" evidence="2">
    <location>
        <begin position="1"/>
        <end position="31"/>
    </location>
</feature>
<reference evidence="3" key="2">
    <citation type="submission" date="2013-10" db="EMBL/GenBank/DDBJ databases">
        <authorList>
            <person name="Aslett M."/>
        </authorList>
    </citation>
    <scope>NUCLEOTIDE SEQUENCE [LARGE SCALE GENOMIC DNA]</scope>
    <source>
        <strain evidence="3">Weybridge</strain>
    </source>
</reference>
<accession>U6MDN9</accession>
<proteinExistence type="predicted"/>
<organism evidence="3 4">
    <name type="scientific">Eimeria maxima</name>
    <name type="common">Coccidian parasite</name>
    <dbReference type="NCBI Taxonomy" id="5804"/>
    <lineage>
        <taxon>Eukaryota</taxon>
        <taxon>Sar</taxon>
        <taxon>Alveolata</taxon>
        <taxon>Apicomplexa</taxon>
        <taxon>Conoidasida</taxon>
        <taxon>Coccidia</taxon>
        <taxon>Eucoccidiorida</taxon>
        <taxon>Eimeriorina</taxon>
        <taxon>Eimeriidae</taxon>
        <taxon>Eimeria</taxon>
    </lineage>
</organism>
<keyword evidence="3" id="KW-0328">Glycosyltransferase</keyword>
<dbReference type="EC" id="2.4.1.5" evidence="3"/>
<keyword evidence="4" id="KW-1185">Reference proteome</keyword>
<protein>
    <submittedName>
        <fullName evidence="3">Membrance occupation and recognition nexus protein 1, related</fullName>
        <ecNumber evidence="3">2.4.1.5</ecNumber>
    </submittedName>
</protein>
<dbReference type="EMBL" id="HG722022">
    <property type="protein sequence ID" value="CDJ61173.1"/>
    <property type="molecule type" value="Genomic_DNA"/>
</dbReference>
<dbReference type="OrthoDB" id="387430at2759"/>
<dbReference type="RefSeq" id="XP_013337823.1">
    <property type="nucleotide sequence ID" value="XM_013482369.1"/>
</dbReference>
<feature type="compositionally biased region" description="Low complexity" evidence="2">
    <location>
        <begin position="20"/>
        <end position="31"/>
    </location>
</feature>
<dbReference type="Pfam" id="PF02493">
    <property type="entry name" value="MORN"/>
    <property type="match status" value="4"/>
</dbReference>
<sequence>MEGEGDEPGSPKFEIITPQGRSRSSRGYSGPGIATYVVDEEGNKESFAGEYVGGIRHGPGEYQFSDGSHFKGSYENNKKSGLGDATYKKREINEEDGEPRVTGEARYLGHFVEGQRQAHGCMVYHNGDVYQGEWYAGQKHGEGSYRFSADGSVLSGQWAAGSLKRGRWLLPTVPAALNASYPVGSSAITWWNSLIF</sequence>
<evidence type="ECO:0000256" key="2">
    <source>
        <dbReference type="SAM" id="MobiDB-lite"/>
    </source>
</evidence>
<reference evidence="3" key="1">
    <citation type="submission" date="2013-10" db="EMBL/GenBank/DDBJ databases">
        <title>Genomic analysis of the causative agents of coccidiosis in chickens.</title>
        <authorList>
            <person name="Reid A.J."/>
            <person name="Blake D."/>
            <person name="Billington K."/>
            <person name="Browne H."/>
            <person name="Dunn M."/>
            <person name="Hung S."/>
            <person name="Kawahara F."/>
            <person name="Miranda-Saavedra D."/>
            <person name="Mourier T."/>
            <person name="Nagra H."/>
            <person name="Otto T.D."/>
            <person name="Rawlings N."/>
            <person name="Sanchez A."/>
            <person name="Sanders M."/>
            <person name="Subramaniam C."/>
            <person name="Tay Y."/>
            <person name="Dear P."/>
            <person name="Doerig C."/>
            <person name="Gruber A."/>
            <person name="Parkinson J."/>
            <person name="Shirley M."/>
            <person name="Wan K.L."/>
            <person name="Berriman M."/>
            <person name="Tomley F."/>
            <person name="Pain A."/>
        </authorList>
    </citation>
    <scope>NUCLEOTIDE SEQUENCE [LARGE SCALE GENOMIC DNA]</scope>
    <source>
        <strain evidence="3">Weybridge</strain>
    </source>
</reference>
<dbReference type="SUPFAM" id="SSF82185">
    <property type="entry name" value="Histone H3 K4-specific methyltransferase SET7/9 N-terminal domain"/>
    <property type="match status" value="1"/>
</dbReference>
<dbReference type="AlphaFoldDB" id="U6MDN9"/>
<dbReference type="OMA" id="VITTIQW"/>
<keyword evidence="3" id="KW-0808">Transferase</keyword>
<dbReference type="Proteomes" id="UP000030763">
    <property type="component" value="Unassembled WGS sequence"/>
</dbReference>
<keyword evidence="1" id="KW-0677">Repeat</keyword>
<gene>
    <name evidence="3" type="ORF">EMWEY_00001100</name>
</gene>
<dbReference type="GeneID" id="25334096"/>
<evidence type="ECO:0000256" key="1">
    <source>
        <dbReference type="ARBA" id="ARBA00022737"/>
    </source>
</evidence>
<dbReference type="PANTHER" id="PTHR43215:SF14">
    <property type="entry name" value="RADIAL SPOKE HEAD 1 HOMOLOG"/>
    <property type="match status" value="1"/>
</dbReference>
<dbReference type="PANTHER" id="PTHR43215">
    <property type="entry name" value="RADIAL SPOKE HEAD 1 HOMOLOG"/>
    <property type="match status" value="1"/>
</dbReference>
<name>U6MDN9_EIMMA</name>
<dbReference type="VEuPathDB" id="ToxoDB:EMWEY_00001100"/>
<dbReference type="GO" id="GO:0047849">
    <property type="term" value="F:dextransucrase activity"/>
    <property type="evidence" value="ECO:0007669"/>
    <property type="project" value="UniProtKB-EC"/>
</dbReference>